<accession>A0A8H4L2R4</accession>
<evidence type="ECO:0000256" key="1">
    <source>
        <dbReference type="SAM" id="SignalP"/>
    </source>
</evidence>
<dbReference type="AlphaFoldDB" id="A0A8H4L2R4"/>
<feature type="signal peptide" evidence="1">
    <location>
        <begin position="1"/>
        <end position="20"/>
    </location>
</feature>
<keyword evidence="3" id="KW-1185">Reference proteome</keyword>
<gene>
    <name evidence="2" type="ORF">FALBO_13072</name>
</gene>
<dbReference type="Gene3D" id="2.60.120.260">
    <property type="entry name" value="Galactose-binding domain-like"/>
    <property type="match status" value="1"/>
</dbReference>
<comment type="caution">
    <text evidence="2">The sequence shown here is derived from an EMBL/GenBank/DDBJ whole genome shotgun (WGS) entry which is preliminary data.</text>
</comment>
<dbReference type="Proteomes" id="UP000554235">
    <property type="component" value="Unassembled WGS sequence"/>
</dbReference>
<dbReference type="OrthoDB" id="5012474at2759"/>
<evidence type="ECO:0000313" key="2">
    <source>
        <dbReference type="EMBL" id="KAF4460159.1"/>
    </source>
</evidence>
<protein>
    <submittedName>
        <fullName evidence="2">Uncharacterized protein</fullName>
    </submittedName>
</protein>
<name>A0A8H4L2R4_9HYPO</name>
<dbReference type="EMBL" id="JAADYS010002002">
    <property type="protein sequence ID" value="KAF4460159.1"/>
    <property type="molecule type" value="Genomic_DNA"/>
</dbReference>
<sequence>MLLQTFLTALAILGLQGTAGRPIKPTKLVYDNTHDDEGGRGCQSHNLIENGSFDIDFSDGAPWMLENNATISHNAKLSRSGNNSVFFNITNAKQHPTITKTIEGATPGQGYTFTYYYRFYKERPISQSMCYVQGPDGQPMKESVCYLRGSVNNGQHTTERELYTPLQDVYIRQQINFAATNGPFDVSIQVACMDNAGQGVEVYVDDISIHSMEDTCRPASEENGTWSRKAGVAG</sequence>
<organism evidence="2 3">
    <name type="scientific">Fusarium albosuccineum</name>
    <dbReference type="NCBI Taxonomy" id="1237068"/>
    <lineage>
        <taxon>Eukaryota</taxon>
        <taxon>Fungi</taxon>
        <taxon>Dikarya</taxon>
        <taxon>Ascomycota</taxon>
        <taxon>Pezizomycotina</taxon>
        <taxon>Sordariomycetes</taxon>
        <taxon>Hypocreomycetidae</taxon>
        <taxon>Hypocreales</taxon>
        <taxon>Nectriaceae</taxon>
        <taxon>Fusarium</taxon>
        <taxon>Fusarium decemcellulare species complex</taxon>
    </lineage>
</organism>
<evidence type="ECO:0000313" key="3">
    <source>
        <dbReference type="Proteomes" id="UP000554235"/>
    </source>
</evidence>
<feature type="chain" id="PRO_5034995307" evidence="1">
    <location>
        <begin position="21"/>
        <end position="234"/>
    </location>
</feature>
<reference evidence="2 3" key="1">
    <citation type="submission" date="2020-01" db="EMBL/GenBank/DDBJ databases">
        <title>Identification and distribution of gene clusters putatively required for synthesis of sphingolipid metabolism inhibitors in phylogenetically diverse species of the filamentous fungus Fusarium.</title>
        <authorList>
            <person name="Kim H.-S."/>
            <person name="Busman M."/>
            <person name="Brown D.W."/>
            <person name="Divon H."/>
            <person name="Uhlig S."/>
            <person name="Proctor R.H."/>
        </authorList>
    </citation>
    <scope>NUCLEOTIDE SEQUENCE [LARGE SCALE GENOMIC DNA]</scope>
    <source>
        <strain evidence="2 3">NRRL 20459</strain>
    </source>
</reference>
<proteinExistence type="predicted"/>
<keyword evidence="1" id="KW-0732">Signal</keyword>